<dbReference type="GO" id="GO:0003677">
    <property type="term" value="F:DNA binding"/>
    <property type="evidence" value="ECO:0007669"/>
    <property type="project" value="UniProtKB-UniRule"/>
</dbReference>
<keyword evidence="2" id="KW-0539">Nucleus</keyword>
<feature type="domain" description="HMG box" evidence="3">
    <location>
        <begin position="213"/>
        <end position="283"/>
    </location>
</feature>
<dbReference type="GO" id="GO:0005634">
    <property type="term" value="C:nucleus"/>
    <property type="evidence" value="ECO:0007669"/>
    <property type="project" value="UniProtKB-UniRule"/>
</dbReference>
<dbReference type="InterPro" id="IPR036910">
    <property type="entry name" value="HMG_box_dom_sf"/>
</dbReference>
<dbReference type="SMART" id="SM00398">
    <property type="entry name" value="HMG"/>
    <property type="match status" value="2"/>
</dbReference>
<dbReference type="PROSITE" id="PS50118">
    <property type="entry name" value="HMG_BOX_2"/>
    <property type="match status" value="1"/>
</dbReference>
<keyword evidence="1 2" id="KW-0238">DNA-binding</keyword>
<dbReference type="SUPFAM" id="SSF47095">
    <property type="entry name" value="HMG-box"/>
    <property type="match status" value="2"/>
</dbReference>
<accession>A0A9W8AEN6</accession>
<sequence>MLHRFVTLAAPARRLAVQPRILAQAARAFQPASLLTFRGVATARSTTPVKKATTATGRTTKKTAGRKVKKVAKKATPKLKKKKRVVVAKKPNLRKRVVIPPPSRATAYGLYIKEVFKRIPSTGSRDNFKLTVTQASKKWQAMSKSEQEAYNQRAQHVKAQNAEALRQFYAKTPYKLILEENKRRRALARKKNSTVPAGVRKPKAHLLHHPDAPPRPMSSYILYVKDMYQHPEIKELVSNEGVIAATRVLSNRWRALSAAGKQPYVDQAKKRAAEYTAANRTFLARQGIAA</sequence>
<reference evidence="4" key="1">
    <citation type="submission" date="2022-07" db="EMBL/GenBank/DDBJ databases">
        <title>Phylogenomic reconstructions and comparative analyses of Kickxellomycotina fungi.</title>
        <authorList>
            <person name="Reynolds N.K."/>
            <person name="Stajich J.E."/>
            <person name="Barry K."/>
            <person name="Grigoriev I.V."/>
            <person name="Crous P."/>
            <person name="Smith M.E."/>
        </authorList>
    </citation>
    <scope>NUCLEOTIDE SEQUENCE</scope>
    <source>
        <strain evidence="4">RSA 861</strain>
    </source>
</reference>
<dbReference type="Gene3D" id="1.10.30.10">
    <property type="entry name" value="High mobility group box domain"/>
    <property type="match status" value="2"/>
</dbReference>
<evidence type="ECO:0000259" key="3">
    <source>
        <dbReference type="PROSITE" id="PS50118"/>
    </source>
</evidence>
<dbReference type="PANTHER" id="PTHR48112:SF22">
    <property type="entry name" value="MITOCHONDRIAL TRANSCRIPTION FACTOR A, ISOFORM B"/>
    <property type="match status" value="1"/>
</dbReference>
<proteinExistence type="predicted"/>
<dbReference type="Proteomes" id="UP001150569">
    <property type="component" value="Unassembled WGS sequence"/>
</dbReference>
<protein>
    <recommendedName>
        <fullName evidence="3">HMG box domain-containing protein</fullName>
    </recommendedName>
</protein>
<organism evidence="4 5">
    <name type="scientific">Tieghemiomyces parasiticus</name>
    <dbReference type="NCBI Taxonomy" id="78921"/>
    <lineage>
        <taxon>Eukaryota</taxon>
        <taxon>Fungi</taxon>
        <taxon>Fungi incertae sedis</taxon>
        <taxon>Zoopagomycota</taxon>
        <taxon>Kickxellomycotina</taxon>
        <taxon>Dimargaritomycetes</taxon>
        <taxon>Dimargaritales</taxon>
        <taxon>Dimargaritaceae</taxon>
        <taxon>Tieghemiomyces</taxon>
    </lineage>
</organism>
<feature type="DNA-binding region" description="HMG box" evidence="2">
    <location>
        <begin position="213"/>
        <end position="283"/>
    </location>
</feature>
<dbReference type="Pfam" id="PF09011">
    <property type="entry name" value="HMG_box_2"/>
    <property type="match status" value="1"/>
</dbReference>
<evidence type="ECO:0000313" key="5">
    <source>
        <dbReference type="Proteomes" id="UP001150569"/>
    </source>
</evidence>
<dbReference type="OrthoDB" id="1919336at2759"/>
<keyword evidence="5" id="KW-1185">Reference proteome</keyword>
<evidence type="ECO:0000256" key="2">
    <source>
        <dbReference type="PROSITE-ProRule" id="PRU00267"/>
    </source>
</evidence>
<name>A0A9W8AEN6_9FUNG</name>
<dbReference type="InterPro" id="IPR009071">
    <property type="entry name" value="HMG_box_dom"/>
</dbReference>
<dbReference type="AlphaFoldDB" id="A0A9W8AEN6"/>
<dbReference type="Pfam" id="PF00505">
    <property type="entry name" value="HMG_box"/>
    <property type="match status" value="1"/>
</dbReference>
<evidence type="ECO:0000313" key="4">
    <source>
        <dbReference type="EMBL" id="KAJ1924153.1"/>
    </source>
</evidence>
<dbReference type="CDD" id="cd00084">
    <property type="entry name" value="HMG-box_SF"/>
    <property type="match status" value="2"/>
</dbReference>
<dbReference type="InterPro" id="IPR050342">
    <property type="entry name" value="HMGB"/>
</dbReference>
<gene>
    <name evidence="4" type="ORF">IWQ60_005411</name>
</gene>
<comment type="caution">
    <text evidence="4">The sequence shown here is derived from an EMBL/GenBank/DDBJ whole genome shotgun (WGS) entry which is preliminary data.</text>
</comment>
<dbReference type="EMBL" id="JANBPT010000290">
    <property type="protein sequence ID" value="KAJ1924153.1"/>
    <property type="molecule type" value="Genomic_DNA"/>
</dbReference>
<evidence type="ECO:0000256" key="1">
    <source>
        <dbReference type="ARBA" id="ARBA00023125"/>
    </source>
</evidence>
<dbReference type="PANTHER" id="PTHR48112">
    <property type="entry name" value="HIGH MOBILITY GROUP PROTEIN DSP1"/>
    <property type="match status" value="1"/>
</dbReference>